<dbReference type="AlphaFoldDB" id="A0AAD3N7Z8"/>
<reference evidence="1" key="1">
    <citation type="submission" date="2022-08" db="EMBL/GenBank/DDBJ databases">
        <title>Genome sequencing of akame (Lates japonicus).</title>
        <authorList>
            <person name="Hashiguchi Y."/>
            <person name="Takahashi H."/>
        </authorList>
    </citation>
    <scope>NUCLEOTIDE SEQUENCE</scope>
    <source>
        <strain evidence="1">Kochi</strain>
    </source>
</reference>
<name>A0AAD3N7Z8_LATJO</name>
<gene>
    <name evidence="1" type="ORF">AKAME5_002083600</name>
</gene>
<comment type="caution">
    <text evidence="1">The sequence shown here is derived from an EMBL/GenBank/DDBJ whole genome shotgun (WGS) entry which is preliminary data.</text>
</comment>
<evidence type="ECO:0000313" key="2">
    <source>
        <dbReference type="Proteomes" id="UP001279410"/>
    </source>
</evidence>
<protein>
    <submittedName>
        <fullName evidence="1">Nuclear factor interleukin-3-regulated protein-like protein</fullName>
    </submittedName>
</protein>
<accession>A0AAD3N7Z8</accession>
<sequence>MTKRARATGTRGGKNSEALAERRVNDMVLESGNTCWRLRLRAELLALKFLPGLVNPSMPLSSSSSLSTMSNLDSSLLSPQWRRRPHQLLTSHPSNHTGQLAPGGPGMPGNIIRGFWILYTVVRRGGSPVFFEDRLAIMGYHHTQGRGWAMASHSPADVHHTAGLVGREAGPSRR</sequence>
<evidence type="ECO:0000313" key="1">
    <source>
        <dbReference type="EMBL" id="GLD69522.1"/>
    </source>
</evidence>
<proteinExistence type="predicted"/>
<dbReference type="EMBL" id="BRZM01000244">
    <property type="protein sequence ID" value="GLD69522.1"/>
    <property type="molecule type" value="Genomic_DNA"/>
</dbReference>
<keyword evidence="2" id="KW-1185">Reference proteome</keyword>
<dbReference type="Proteomes" id="UP001279410">
    <property type="component" value="Unassembled WGS sequence"/>
</dbReference>
<organism evidence="1 2">
    <name type="scientific">Lates japonicus</name>
    <name type="common">Japanese lates</name>
    <dbReference type="NCBI Taxonomy" id="270547"/>
    <lineage>
        <taxon>Eukaryota</taxon>
        <taxon>Metazoa</taxon>
        <taxon>Chordata</taxon>
        <taxon>Craniata</taxon>
        <taxon>Vertebrata</taxon>
        <taxon>Euteleostomi</taxon>
        <taxon>Actinopterygii</taxon>
        <taxon>Neopterygii</taxon>
        <taxon>Teleostei</taxon>
        <taxon>Neoteleostei</taxon>
        <taxon>Acanthomorphata</taxon>
        <taxon>Carangaria</taxon>
        <taxon>Carangaria incertae sedis</taxon>
        <taxon>Centropomidae</taxon>
        <taxon>Lates</taxon>
    </lineage>
</organism>